<reference evidence="1 2" key="1">
    <citation type="submission" date="2021-03" db="EMBL/GenBank/DDBJ databases">
        <title>Genomic Encyclopedia of Type Strains, Phase IV (KMG-IV): sequencing the most valuable type-strain genomes for metagenomic binning, comparative biology and taxonomic classification.</title>
        <authorList>
            <person name="Goeker M."/>
        </authorList>
    </citation>
    <scope>NUCLEOTIDE SEQUENCE [LARGE SCALE GENOMIC DNA]</scope>
    <source>
        <strain evidence="1 2">DSM 1289</strain>
    </source>
</reference>
<sequence>MKEKVFVEIVAKYTYEGSIHPLAILWDDGRVFKIDKITDVCRAASLKSGGVGIRYTISVKNKQRYLYLDEDHWFIES</sequence>
<evidence type="ECO:0000313" key="1">
    <source>
        <dbReference type="EMBL" id="MBP1855561.1"/>
    </source>
</evidence>
<dbReference type="Proteomes" id="UP000767291">
    <property type="component" value="Unassembled WGS sequence"/>
</dbReference>
<protein>
    <submittedName>
        <fullName evidence="1">Uncharacterized protein</fullName>
    </submittedName>
</protein>
<organism evidence="1 2">
    <name type="scientific">Metaclostridioides mangenotii</name>
    <dbReference type="NCBI Taxonomy" id="1540"/>
    <lineage>
        <taxon>Bacteria</taxon>
        <taxon>Bacillati</taxon>
        <taxon>Bacillota</taxon>
        <taxon>Clostridia</taxon>
        <taxon>Peptostreptococcales</taxon>
        <taxon>Peptostreptococcaceae</taxon>
        <taxon>Metaclostridioides</taxon>
    </lineage>
</organism>
<comment type="caution">
    <text evidence="1">The sequence shown here is derived from an EMBL/GenBank/DDBJ whole genome shotgun (WGS) entry which is preliminary data.</text>
</comment>
<accession>A0ABS4ECD4</accession>
<name>A0ABS4ECD4_9FIRM</name>
<gene>
    <name evidence="1" type="ORF">J2Z43_001956</name>
</gene>
<evidence type="ECO:0000313" key="2">
    <source>
        <dbReference type="Proteomes" id="UP000767291"/>
    </source>
</evidence>
<dbReference type="RefSeq" id="WP_024620241.1">
    <property type="nucleotide sequence ID" value="NZ_BAAACS010000011.1"/>
</dbReference>
<proteinExistence type="predicted"/>
<keyword evidence="2" id="KW-1185">Reference proteome</keyword>
<dbReference type="EMBL" id="JAGGJX010000003">
    <property type="protein sequence ID" value="MBP1855561.1"/>
    <property type="molecule type" value="Genomic_DNA"/>
</dbReference>